<reference evidence="4" key="2">
    <citation type="submission" date="2023-06" db="EMBL/GenBank/DDBJ databases">
        <authorList>
            <consortium name="Lawrence Berkeley National Laboratory"/>
            <person name="Mondo S.J."/>
            <person name="Hensen N."/>
            <person name="Bonometti L."/>
            <person name="Westerberg I."/>
            <person name="Brannstrom I.O."/>
            <person name="Guillou S."/>
            <person name="Cros-Aarteil S."/>
            <person name="Calhoun S."/>
            <person name="Haridas S."/>
            <person name="Kuo A."/>
            <person name="Pangilinan J."/>
            <person name="Riley R."/>
            <person name="Labutti K."/>
            <person name="Andreopoulos B."/>
            <person name="Lipzen A."/>
            <person name="Chen C."/>
            <person name="Yanf M."/>
            <person name="Daum C."/>
            <person name="Ng V."/>
            <person name="Clum A."/>
            <person name="Steindorff A."/>
            <person name="Ohm R."/>
            <person name="Martin F."/>
            <person name="Silar P."/>
            <person name="Natvig D."/>
            <person name="Lalanne C."/>
            <person name="Gautier V."/>
            <person name="Ament-Velasquez S.L."/>
            <person name="Kruys A."/>
            <person name="Hutchinson M.I."/>
            <person name="Powell A.J."/>
            <person name="Barry K."/>
            <person name="Miller A.N."/>
            <person name="Grigoriev I.V."/>
            <person name="Debuchy R."/>
            <person name="Gladieux P."/>
            <person name="Thoren M.H."/>
            <person name="Johannesson H."/>
        </authorList>
    </citation>
    <scope>NUCLEOTIDE SEQUENCE</scope>
    <source>
        <strain evidence="4">PSN324</strain>
    </source>
</reference>
<proteinExistence type="predicted"/>
<keyword evidence="1" id="KW-0863">Zinc-finger</keyword>
<dbReference type="EMBL" id="MU864928">
    <property type="protein sequence ID" value="KAK4467074.1"/>
    <property type="molecule type" value="Genomic_DNA"/>
</dbReference>
<evidence type="ECO:0000256" key="1">
    <source>
        <dbReference type="PROSITE-ProRule" id="PRU00175"/>
    </source>
</evidence>
<dbReference type="SMART" id="SM00184">
    <property type="entry name" value="RING"/>
    <property type="match status" value="1"/>
</dbReference>
<evidence type="ECO:0000259" key="3">
    <source>
        <dbReference type="PROSITE" id="PS50089"/>
    </source>
</evidence>
<keyword evidence="5" id="KW-1185">Reference proteome</keyword>
<comment type="caution">
    <text evidence="4">The sequence shown here is derived from an EMBL/GenBank/DDBJ whole genome shotgun (WGS) entry which is preliminary data.</text>
</comment>
<feature type="region of interest" description="Disordered" evidence="2">
    <location>
        <begin position="1"/>
        <end position="48"/>
    </location>
</feature>
<sequence length="220" mass="25270">MKNRKSQVSYTIREKTGILEPERKTVEPETDPACPICQEPVGQKTPEGNTETWSELPCGHRFGSTCIKQYLGIVAEERPQCPICRQKAYHACDHPVLPVVLKDNGLSKQLSRWDNNKKRGLPAQAVEQMQNTLCGYCQQTHTTYKSRVGIRRLGMWSRCLLFLSPRARRTRRMNSSIQVLHGRNNSQSPDTVQWPIAGYDRFRESGWADWWAKQLPTTEV</sequence>
<dbReference type="InterPro" id="IPR001841">
    <property type="entry name" value="Znf_RING"/>
</dbReference>
<dbReference type="SUPFAM" id="SSF57850">
    <property type="entry name" value="RING/U-box"/>
    <property type="match status" value="1"/>
</dbReference>
<evidence type="ECO:0000256" key="2">
    <source>
        <dbReference type="SAM" id="MobiDB-lite"/>
    </source>
</evidence>
<feature type="compositionally biased region" description="Polar residues" evidence="2">
    <location>
        <begin position="1"/>
        <end position="10"/>
    </location>
</feature>
<evidence type="ECO:0000313" key="5">
    <source>
        <dbReference type="Proteomes" id="UP001321749"/>
    </source>
</evidence>
<dbReference type="Proteomes" id="UP001321749">
    <property type="component" value="Unassembled WGS sequence"/>
</dbReference>
<protein>
    <recommendedName>
        <fullName evidence="3">RING-type domain-containing protein</fullName>
    </recommendedName>
</protein>
<gene>
    <name evidence="4" type="ORF">QBC42DRAFT_960</name>
</gene>
<organism evidence="4 5">
    <name type="scientific">Cladorrhinum samala</name>
    <dbReference type="NCBI Taxonomy" id="585594"/>
    <lineage>
        <taxon>Eukaryota</taxon>
        <taxon>Fungi</taxon>
        <taxon>Dikarya</taxon>
        <taxon>Ascomycota</taxon>
        <taxon>Pezizomycotina</taxon>
        <taxon>Sordariomycetes</taxon>
        <taxon>Sordariomycetidae</taxon>
        <taxon>Sordariales</taxon>
        <taxon>Podosporaceae</taxon>
        <taxon>Cladorrhinum</taxon>
    </lineage>
</organism>
<evidence type="ECO:0000313" key="4">
    <source>
        <dbReference type="EMBL" id="KAK4467074.1"/>
    </source>
</evidence>
<name>A0AAV9I1P8_9PEZI</name>
<dbReference type="InterPro" id="IPR013083">
    <property type="entry name" value="Znf_RING/FYVE/PHD"/>
</dbReference>
<feature type="domain" description="RING-type" evidence="3">
    <location>
        <begin position="34"/>
        <end position="85"/>
    </location>
</feature>
<reference evidence="4" key="1">
    <citation type="journal article" date="2023" name="Mol. Phylogenet. Evol.">
        <title>Genome-scale phylogeny and comparative genomics of the fungal order Sordariales.</title>
        <authorList>
            <person name="Hensen N."/>
            <person name="Bonometti L."/>
            <person name="Westerberg I."/>
            <person name="Brannstrom I.O."/>
            <person name="Guillou S."/>
            <person name="Cros-Aarteil S."/>
            <person name="Calhoun S."/>
            <person name="Haridas S."/>
            <person name="Kuo A."/>
            <person name="Mondo S."/>
            <person name="Pangilinan J."/>
            <person name="Riley R."/>
            <person name="LaButti K."/>
            <person name="Andreopoulos B."/>
            <person name="Lipzen A."/>
            <person name="Chen C."/>
            <person name="Yan M."/>
            <person name="Daum C."/>
            <person name="Ng V."/>
            <person name="Clum A."/>
            <person name="Steindorff A."/>
            <person name="Ohm R.A."/>
            <person name="Martin F."/>
            <person name="Silar P."/>
            <person name="Natvig D.O."/>
            <person name="Lalanne C."/>
            <person name="Gautier V."/>
            <person name="Ament-Velasquez S.L."/>
            <person name="Kruys A."/>
            <person name="Hutchinson M.I."/>
            <person name="Powell A.J."/>
            <person name="Barry K."/>
            <person name="Miller A.N."/>
            <person name="Grigoriev I.V."/>
            <person name="Debuchy R."/>
            <person name="Gladieux P."/>
            <person name="Hiltunen Thoren M."/>
            <person name="Johannesson H."/>
        </authorList>
    </citation>
    <scope>NUCLEOTIDE SEQUENCE</scope>
    <source>
        <strain evidence="4">PSN324</strain>
    </source>
</reference>
<keyword evidence="1" id="KW-0862">Zinc</keyword>
<dbReference type="Gene3D" id="3.30.40.10">
    <property type="entry name" value="Zinc/RING finger domain, C3HC4 (zinc finger)"/>
    <property type="match status" value="1"/>
</dbReference>
<accession>A0AAV9I1P8</accession>
<dbReference type="PROSITE" id="PS50089">
    <property type="entry name" value="ZF_RING_2"/>
    <property type="match status" value="1"/>
</dbReference>
<dbReference type="GO" id="GO:0008270">
    <property type="term" value="F:zinc ion binding"/>
    <property type="evidence" value="ECO:0007669"/>
    <property type="project" value="UniProtKB-KW"/>
</dbReference>
<keyword evidence="1" id="KW-0479">Metal-binding</keyword>
<feature type="compositionally biased region" description="Basic and acidic residues" evidence="2">
    <location>
        <begin position="12"/>
        <end position="27"/>
    </location>
</feature>
<dbReference type="Pfam" id="PF13639">
    <property type="entry name" value="zf-RING_2"/>
    <property type="match status" value="1"/>
</dbReference>
<dbReference type="AlphaFoldDB" id="A0AAV9I1P8"/>